<sequence length="178" mass="19860">MVYFQKKKLSFLLNMVASRNIFQSLLLILTTISCFHPTNSFHININVASDPSNNVEGNITSGHLQSSGTALTTTVKALLSRLVETLQRFLSPPTLTLIGDADDGSTKPSYAFDSSKPPNTFDFSEPSNTKINIVNLNLKKLVRRTYQTDQKHQPEKKKCPPQKEKLQPNDIDTGDFFG</sequence>
<protein>
    <submittedName>
        <fullName evidence="2">Uncharacterized protein</fullName>
    </submittedName>
</protein>
<organism evidence="2">
    <name type="scientific">Cacopsylla melanoneura</name>
    <dbReference type="NCBI Taxonomy" id="428564"/>
    <lineage>
        <taxon>Eukaryota</taxon>
        <taxon>Metazoa</taxon>
        <taxon>Ecdysozoa</taxon>
        <taxon>Arthropoda</taxon>
        <taxon>Hexapoda</taxon>
        <taxon>Insecta</taxon>
        <taxon>Pterygota</taxon>
        <taxon>Neoptera</taxon>
        <taxon>Paraneoptera</taxon>
        <taxon>Hemiptera</taxon>
        <taxon>Sternorrhyncha</taxon>
        <taxon>Psylloidea</taxon>
        <taxon>Psyllidae</taxon>
        <taxon>Psyllinae</taxon>
        <taxon>Cacopsylla</taxon>
    </lineage>
</organism>
<feature type="region of interest" description="Disordered" evidence="1">
    <location>
        <begin position="146"/>
        <end position="178"/>
    </location>
</feature>
<evidence type="ECO:0000256" key="1">
    <source>
        <dbReference type="SAM" id="MobiDB-lite"/>
    </source>
</evidence>
<name>A0A8D9E2T6_9HEMI</name>
<proteinExistence type="predicted"/>
<accession>A0A8D9E2T6</accession>
<dbReference type="PROSITE" id="PS51257">
    <property type="entry name" value="PROKAR_LIPOPROTEIN"/>
    <property type="match status" value="1"/>
</dbReference>
<dbReference type="EMBL" id="HBUF01409181">
    <property type="protein sequence ID" value="CAG6738688.1"/>
    <property type="molecule type" value="Transcribed_RNA"/>
</dbReference>
<reference evidence="2" key="1">
    <citation type="submission" date="2021-05" db="EMBL/GenBank/DDBJ databases">
        <authorList>
            <person name="Alioto T."/>
            <person name="Alioto T."/>
            <person name="Gomez Garrido J."/>
        </authorList>
    </citation>
    <scope>NUCLEOTIDE SEQUENCE</scope>
</reference>
<feature type="compositionally biased region" description="Basic and acidic residues" evidence="1">
    <location>
        <begin position="149"/>
        <end position="167"/>
    </location>
</feature>
<dbReference type="AlphaFoldDB" id="A0A8D9E2T6"/>
<evidence type="ECO:0000313" key="2">
    <source>
        <dbReference type="EMBL" id="CAG6738688.1"/>
    </source>
</evidence>